<dbReference type="Proteomes" id="UP000236291">
    <property type="component" value="Unassembled WGS sequence"/>
</dbReference>
<organism evidence="1 2">
    <name type="scientific">Trifolium pratense</name>
    <name type="common">Red clover</name>
    <dbReference type="NCBI Taxonomy" id="57577"/>
    <lineage>
        <taxon>Eukaryota</taxon>
        <taxon>Viridiplantae</taxon>
        <taxon>Streptophyta</taxon>
        <taxon>Embryophyta</taxon>
        <taxon>Tracheophyta</taxon>
        <taxon>Spermatophyta</taxon>
        <taxon>Magnoliopsida</taxon>
        <taxon>eudicotyledons</taxon>
        <taxon>Gunneridae</taxon>
        <taxon>Pentapetalae</taxon>
        <taxon>rosids</taxon>
        <taxon>fabids</taxon>
        <taxon>Fabales</taxon>
        <taxon>Fabaceae</taxon>
        <taxon>Papilionoideae</taxon>
        <taxon>50 kb inversion clade</taxon>
        <taxon>NPAAA clade</taxon>
        <taxon>Hologalegina</taxon>
        <taxon>IRL clade</taxon>
        <taxon>Trifolieae</taxon>
        <taxon>Trifolium</taxon>
    </lineage>
</organism>
<accession>A0A2K3KFI3</accession>
<sequence length="44" mass="4855">GVGLAAGHARLSLLHAWRDHGSDIYPVFVLQRQGRKRGADESEK</sequence>
<name>A0A2K3KFI3_TRIPR</name>
<reference evidence="1 2" key="1">
    <citation type="journal article" date="2014" name="Am. J. Bot.">
        <title>Genome assembly and annotation for red clover (Trifolium pratense; Fabaceae).</title>
        <authorList>
            <person name="Istvanek J."/>
            <person name="Jaros M."/>
            <person name="Krenek A."/>
            <person name="Repkova J."/>
        </authorList>
    </citation>
    <scope>NUCLEOTIDE SEQUENCE [LARGE SCALE GENOMIC DNA]</scope>
    <source>
        <strain evidence="2">cv. Tatra</strain>
        <tissue evidence="1">Young leaves</tissue>
    </source>
</reference>
<dbReference type="AlphaFoldDB" id="A0A2K3KFI3"/>
<comment type="caution">
    <text evidence="1">The sequence shown here is derived from an EMBL/GenBank/DDBJ whole genome shotgun (WGS) entry which is preliminary data.</text>
</comment>
<evidence type="ECO:0000313" key="1">
    <source>
        <dbReference type="EMBL" id="PNX65050.1"/>
    </source>
</evidence>
<evidence type="ECO:0000313" key="2">
    <source>
        <dbReference type="Proteomes" id="UP000236291"/>
    </source>
</evidence>
<protein>
    <submittedName>
        <fullName evidence="1">Uncharacterized protein</fullName>
    </submittedName>
</protein>
<gene>
    <name evidence="1" type="ORF">L195_g062409</name>
</gene>
<proteinExistence type="predicted"/>
<reference evidence="1 2" key="2">
    <citation type="journal article" date="2017" name="Front. Plant Sci.">
        <title>Gene Classification and Mining of Molecular Markers Useful in Red Clover (Trifolium pratense) Breeding.</title>
        <authorList>
            <person name="Istvanek J."/>
            <person name="Dluhosova J."/>
            <person name="Dluhos P."/>
            <person name="Patkova L."/>
            <person name="Nedelnik J."/>
            <person name="Repkova J."/>
        </authorList>
    </citation>
    <scope>NUCLEOTIDE SEQUENCE [LARGE SCALE GENOMIC DNA]</scope>
    <source>
        <strain evidence="2">cv. Tatra</strain>
        <tissue evidence="1">Young leaves</tissue>
    </source>
</reference>
<dbReference type="EMBL" id="ASHM01174147">
    <property type="protein sequence ID" value="PNX65050.1"/>
    <property type="molecule type" value="Genomic_DNA"/>
</dbReference>
<feature type="non-terminal residue" evidence="1">
    <location>
        <position position="1"/>
    </location>
</feature>